<protein>
    <recommendedName>
        <fullName evidence="8">Myb-like domain-containing protein</fullName>
    </recommendedName>
</protein>
<feature type="domain" description="HTH myb-type" evidence="6">
    <location>
        <begin position="14"/>
        <end position="66"/>
    </location>
</feature>
<evidence type="ECO:0000259" key="5">
    <source>
        <dbReference type="PROSITE" id="PS50090"/>
    </source>
</evidence>
<keyword evidence="1" id="KW-0805">Transcription regulation</keyword>
<evidence type="ECO:0000256" key="3">
    <source>
        <dbReference type="ARBA" id="ARBA00023242"/>
    </source>
</evidence>
<feature type="compositionally biased region" description="Polar residues" evidence="4">
    <location>
        <begin position="335"/>
        <end position="347"/>
    </location>
</feature>
<dbReference type="PROSITE" id="PS51294">
    <property type="entry name" value="HTH_MYB"/>
    <property type="match status" value="1"/>
</dbReference>
<dbReference type="PROSITE" id="PS50090">
    <property type="entry name" value="MYB_LIKE"/>
    <property type="match status" value="2"/>
</dbReference>
<accession>W4HE11</accession>
<name>W4HE11_APHAT</name>
<evidence type="ECO:0000256" key="1">
    <source>
        <dbReference type="ARBA" id="ARBA00023015"/>
    </source>
</evidence>
<dbReference type="Gene3D" id="1.10.10.60">
    <property type="entry name" value="Homeodomain-like"/>
    <property type="match status" value="2"/>
</dbReference>
<dbReference type="Pfam" id="PF00249">
    <property type="entry name" value="Myb_DNA-binding"/>
    <property type="match status" value="2"/>
</dbReference>
<dbReference type="CDD" id="cd00167">
    <property type="entry name" value="SANT"/>
    <property type="match status" value="2"/>
</dbReference>
<dbReference type="RefSeq" id="XP_009821944.1">
    <property type="nucleotide sequence ID" value="XM_009823642.1"/>
</dbReference>
<evidence type="ECO:0000259" key="6">
    <source>
        <dbReference type="PROSITE" id="PS51294"/>
    </source>
</evidence>
<evidence type="ECO:0000313" key="7">
    <source>
        <dbReference type="EMBL" id="ETV89544.1"/>
    </source>
</evidence>
<feature type="domain" description="Myb-like" evidence="5">
    <location>
        <begin position="78"/>
        <end position="132"/>
    </location>
</feature>
<reference evidence="7" key="1">
    <citation type="submission" date="2013-12" db="EMBL/GenBank/DDBJ databases">
        <title>The Genome Sequence of Aphanomyces astaci APO3.</title>
        <authorList>
            <consortium name="The Broad Institute Genomics Platform"/>
            <person name="Russ C."/>
            <person name="Tyler B."/>
            <person name="van West P."/>
            <person name="Dieguez-Uribeondo J."/>
            <person name="Young S.K."/>
            <person name="Zeng Q."/>
            <person name="Gargeya S."/>
            <person name="Fitzgerald M."/>
            <person name="Abouelleil A."/>
            <person name="Alvarado L."/>
            <person name="Chapman S.B."/>
            <person name="Gainer-Dewar J."/>
            <person name="Goldberg J."/>
            <person name="Griggs A."/>
            <person name="Gujja S."/>
            <person name="Hansen M."/>
            <person name="Howarth C."/>
            <person name="Imamovic A."/>
            <person name="Ireland A."/>
            <person name="Larimer J."/>
            <person name="McCowan C."/>
            <person name="Murphy C."/>
            <person name="Pearson M."/>
            <person name="Poon T.W."/>
            <person name="Priest M."/>
            <person name="Roberts A."/>
            <person name="Saif S."/>
            <person name="Shea T."/>
            <person name="Sykes S."/>
            <person name="Wortman J."/>
            <person name="Nusbaum C."/>
            <person name="Birren B."/>
        </authorList>
    </citation>
    <scope>NUCLEOTIDE SEQUENCE [LARGE SCALE GENOMIC DNA]</scope>
    <source>
        <strain evidence="7">APO3</strain>
    </source>
</reference>
<dbReference type="AlphaFoldDB" id="W4HE11"/>
<dbReference type="SMART" id="SM00717">
    <property type="entry name" value="SANT"/>
    <property type="match status" value="2"/>
</dbReference>
<dbReference type="SUPFAM" id="SSF46689">
    <property type="entry name" value="Homeodomain-like"/>
    <property type="match status" value="2"/>
</dbReference>
<feature type="domain" description="Myb-like" evidence="5">
    <location>
        <begin position="14"/>
        <end position="62"/>
    </location>
</feature>
<evidence type="ECO:0000256" key="4">
    <source>
        <dbReference type="SAM" id="MobiDB-lite"/>
    </source>
</evidence>
<dbReference type="PANTHER" id="PTHR43952">
    <property type="entry name" value="MYB FAMILY TRANSCRIPTION FACTOR-RELATED"/>
    <property type="match status" value="1"/>
</dbReference>
<evidence type="ECO:0008006" key="8">
    <source>
        <dbReference type="Google" id="ProtNLM"/>
    </source>
</evidence>
<keyword evidence="3" id="KW-0539">Nucleus</keyword>
<dbReference type="EMBL" id="KI913114">
    <property type="protein sequence ID" value="ETV89544.1"/>
    <property type="molecule type" value="Genomic_DNA"/>
</dbReference>
<evidence type="ECO:0000256" key="2">
    <source>
        <dbReference type="ARBA" id="ARBA00023163"/>
    </source>
</evidence>
<dbReference type="GeneID" id="20802777"/>
<dbReference type="InterPro" id="IPR001005">
    <property type="entry name" value="SANT/Myb"/>
</dbReference>
<gene>
    <name evidence="7" type="ORF">H257_00781</name>
</gene>
<feature type="region of interest" description="Disordered" evidence="4">
    <location>
        <begin position="291"/>
        <end position="347"/>
    </location>
</feature>
<organism evidence="7">
    <name type="scientific">Aphanomyces astaci</name>
    <name type="common">Crayfish plague agent</name>
    <dbReference type="NCBI Taxonomy" id="112090"/>
    <lineage>
        <taxon>Eukaryota</taxon>
        <taxon>Sar</taxon>
        <taxon>Stramenopiles</taxon>
        <taxon>Oomycota</taxon>
        <taxon>Saprolegniomycetes</taxon>
        <taxon>Saprolegniales</taxon>
        <taxon>Verrucalvaceae</taxon>
        <taxon>Aphanomyces</taxon>
    </lineage>
</organism>
<dbReference type="PANTHER" id="PTHR43952:SF75">
    <property type="entry name" value="PROTEIN RADIALIS-LIKE 6"/>
    <property type="match status" value="1"/>
</dbReference>
<dbReference type="InterPro" id="IPR044636">
    <property type="entry name" value="RADIALIS-like"/>
</dbReference>
<dbReference type="VEuPathDB" id="FungiDB:H257_00781"/>
<dbReference type="InterPro" id="IPR009057">
    <property type="entry name" value="Homeodomain-like_sf"/>
</dbReference>
<dbReference type="STRING" id="112090.W4HE11"/>
<keyword evidence="2" id="KW-0804">Transcription</keyword>
<dbReference type="OrthoDB" id="118550at2759"/>
<proteinExistence type="predicted"/>
<feature type="compositionally biased region" description="Basic residues" evidence="4">
    <location>
        <begin position="293"/>
        <end position="311"/>
    </location>
</feature>
<dbReference type="InterPro" id="IPR017930">
    <property type="entry name" value="Myb_dom"/>
</dbReference>
<sequence length="347" mass="39469">MGKKVCNPISPHFWTHEEHCRFLEALEKCGHCTPSSAVWTMIADYVGTRNFKDVKLHANRYFLQLQMVNTQKRKEMHAMQVVDSRWTRADDQLFEELLAHYSNCAYYPWEIIATKFANKSAKGVRERYQKLLFDMALIESGHHVTMHLQHPSAPVDRATEDEHDDAEFRIYDCSVTITVDEEDMLLTALEEASVPQTASTDLLAIVASAVVAISSQSNKKPPSRTQMAFTKQDADSAIAKILALPTLDAPTVLDTLLVALNLKDDPNFLPPPDTKQALRPLLPHSMALECPRPHHPLHQHRHQEHHHHHQQHPPQVPSYHHQQHQASPDMRQGHASATCTMHTGYNI</sequence>
<dbReference type="GO" id="GO:0003700">
    <property type="term" value="F:DNA-binding transcription factor activity"/>
    <property type="evidence" value="ECO:0007669"/>
    <property type="project" value="InterPro"/>
</dbReference>